<dbReference type="Gene3D" id="2.20.230.10">
    <property type="entry name" value="Resuscitation-promoting factor rpfb"/>
    <property type="match status" value="1"/>
</dbReference>
<comment type="caution">
    <text evidence="4">The sequence shown here is derived from an EMBL/GenBank/DDBJ whole genome shotgun (WGS) entry which is preliminary data.</text>
</comment>
<feature type="region of interest" description="Disordered" evidence="2">
    <location>
        <begin position="1"/>
        <end position="29"/>
    </location>
</feature>
<evidence type="ECO:0000256" key="1">
    <source>
        <dbReference type="ARBA" id="ARBA00022729"/>
    </source>
</evidence>
<reference evidence="4" key="1">
    <citation type="journal article" date="2014" name="Int. J. Syst. Evol. Microbiol.">
        <title>Complete genome sequence of Corynebacterium casei LMG S-19264T (=DSM 44701T), isolated from a smear-ripened cheese.</title>
        <authorList>
            <consortium name="US DOE Joint Genome Institute (JGI-PGF)"/>
            <person name="Walter F."/>
            <person name="Albersmeier A."/>
            <person name="Kalinowski J."/>
            <person name="Ruckert C."/>
        </authorList>
    </citation>
    <scope>NUCLEOTIDE SEQUENCE</scope>
    <source>
        <strain evidence="4">JCM 3090</strain>
    </source>
</reference>
<organism evidence="4 5">
    <name type="scientific">Pilimelia anulata</name>
    <dbReference type="NCBI Taxonomy" id="53371"/>
    <lineage>
        <taxon>Bacteria</taxon>
        <taxon>Bacillati</taxon>
        <taxon>Actinomycetota</taxon>
        <taxon>Actinomycetes</taxon>
        <taxon>Micromonosporales</taxon>
        <taxon>Micromonosporaceae</taxon>
        <taxon>Pilimelia</taxon>
    </lineage>
</organism>
<dbReference type="Proteomes" id="UP000649739">
    <property type="component" value="Unassembled WGS sequence"/>
</dbReference>
<keyword evidence="1" id="KW-0732">Signal</keyword>
<sequence>MTSDSARRRAHPEAVLPSPPPAAGGPANRWATLPTAHRVGLAAGAAALGSALLCCGAAVVGTHAPPDGVRPAADTARSTASPADSAATGSPVTGSPTLPADLAATDSSAASAAGSPPAGTTATPGALAARTSTRLVSRVRAVPYARRTVRDATLASGTTRLRTRGVAGRERLTHRVTYAGGAATGRALVRRVLLRAPVAESPPSARARPCGRPATPGTAAASPSPATSTARAARATARRTCAGRCGCGAATRTASTTTATASAASEPAPAPAGCAYGRVIRLSGGSHDRTRRRRLAATH</sequence>
<feature type="region of interest" description="Disordered" evidence="2">
    <location>
        <begin position="68"/>
        <end position="129"/>
    </location>
</feature>
<name>A0A8J3B6E2_9ACTN</name>
<proteinExistence type="predicted"/>
<gene>
    <name evidence="4" type="ORF">GCM10010123_03340</name>
</gene>
<evidence type="ECO:0000256" key="2">
    <source>
        <dbReference type="SAM" id="MobiDB-lite"/>
    </source>
</evidence>
<feature type="compositionally biased region" description="Low complexity" evidence="2">
    <location>
        <begin position="98"/>
        <end position="129"/>
    </location>
</feature>
<evidence type="ECO:0000259" key="3">
    <source>
        <dbReference type="PROSITE" id="PS51109"/>
    </source>
</evidence>
<feature type="domain" description="G5" evidence="3">
    <location>
        <begin position="128"/>
        <end position="208"/>
    </location>
</feature>
<evidence type="ECO:0000313" key="4">
    <source>
        <dbReference type="EMBL" id="GGJ76674.1"/>
    </source>
</evidence>
<feature type="compositionally biased region" description="Low complexity" evidence="2">
    <location>
        <begin position="210"/>
        <end position="235"/>
    </location>
</feature>
<dbReference type="EMBL" id="BMQB01000001">
    <property type="protein sequence ID" value="GGJ76674.1"/>
    <property type="molecule type" value="Genomic_DNA"/>
</dbReference>
<keyword evidence="5" id="KW-1185">Reference proteome</keyword>
<dbReference type="InterPro" id="IPR011098">
    <property type="entry name" value="G5_dom"/>
</dbReference>
<accession>A0A8J3B6E2</accession>
<dbReference type="Pfam" id="PF07501">
    <property type="entry name" value="G5"/>
    <property type="match status" value="1"/>
</dbReference>
<feature type="region of interest" description="Disordered" evidence="2">
    <location>
        <begin position="200"/>
        <end position="235"/>
    </location>
</feature>
<feature type="compositionally biased region" description="Polar residues" evidence="2">
    <location>
        <begin position="76"/>
        <end position="96"/>
    </location>
</feature>
<protein>
    <recommendedName>
        <fullName evidence="3">G5 domain-containing protein</fullName>
    </recommendedName>
</protein>
<evidence type="ECO:0000313" key="5">
    <source>
        <dbReference type="Proteomes" id="UP000649739"/>
    </source>
</evidence>
<dbReference type="AlphaFoldDB" id="A0A8J3B6E2"/>
<dbReference type="SMART" id="SM01208">
    <property type="entry name" value="G5"/>
    <property type="match status" value="1"/>
</dbReference>
<dbReference type="PROSITE" id="PS51109">
    <property type="entry name" value="G5"/>
    <property type="match status" value="1"/>
</dbReference>
<reference evidence="4" key="2">
    <citation type="submission" date="2020-09" db="EMBL/GenBank/DDBJ databases">
        <authorList>
            <person name="Sun Q."/>
            <person name="Ohkuma M."/>
        </authorList>
    </citation>
    <scope>NUCLEOTIDE SEQUENCE</scope>
    <source>
        <strain evidence="4">JCM 3090</strain>
    </source>
</reference>